<comment type="function">
    <text evidence="1 17">Catalyzes the conversion of epoxyqueuosine (oQ) to queuosine (Q), which is a hypermodified base found in the wobble positions of tRNA(Asp), tRNA(Asn), tRNA(His) and tRNA(Tyr).</text>
</comment>
<dbReference type="GO" id="GO:0051539">
    <property type="term" value="F:4 iron, 4 sulfur cluster binding"/>
    <property type="evidence" value="ECO:0007669"/>
    <property type="project" value="UniProtKB-UniRule"/>
</dbReference>
<evidence type="ECO:0000256" key="6">
    <source>
        <dbReference type="ARBA" id="ARBA00022485"/>
    </source>
</evidence>
<keyword evidence="11 17" id="KW-0408">Iron</keyword>
<dbReference type="KEGG" id="kst:KSMBR1_1718"/>
<evidence type="ECO:0000256" key="3">
    <source>
        <dbReference type="ARBA" id="ARBA00008207"/>
    </source>
</evidence>
<dbReference type="InterPro" id="IPR003828">
    <property type="entry name" value="QueH"/>
</dbReference>
<dbReference type="GO" id="GO:0046872">
    <property type="term" value="F:metal ion binding"/>
    <property type="evidence" value="ECO:0007669"/>
    <property type="project" value="UniProtKB-KW"/>
</dbReference>
<evidence type="ECO:0000313" key="18">
    <source>
        <dbReference type="EMBL" id="CAJ72711.1"/>
    </source>
</evidence>
<dbReference type="PANTHER" id="PTHR36701:SF1">
    <property type="entry name" value="EPOXYQUEUOSINE REDUCTASE QUEH"/>
    <property type="match status" value="1"/>
</dbReference>
<proteinExistence type="inferred from homology"/>
<evidence type="ECO:0000256" key="10">
    <source>
        <dbReference type="ARBA" id="ARBA00023002"/>
    </source>
</evidence>
<dbReference type="RefSeq" id="WP_099324942.1">
    <property type="nucleotide sequence ID" value="NZ_CP049055.1"/>
</dbReference>
<evidence type="ECO:0000256" key="13">
    <source>
        <dbReference type="ARBA" id="ARBA00023157"/>
    </source>
</evidence>
<evidence type="ECO:0000256" key="12">
    <source>
        <dbReference type="ARBA" id="ARBA00023014"/>
    </source>
</evidence>
<evidence type="ECO:0000256" key="2">
    <source>
        <dbReference type="ARBA" id="ARBA00004691"/>
    </source>
</evidence>
<dbReference type="Pfam" id="PF02677">
    <property type="entry name" value="QueH"/>
    <property type="match status" value="1"/>
</dbReference>
<keyword evidence="6 17" id="KW-0004">4Fe-4S</keyword>
<feature type="binding site" evidence="17">
    <location>
        <position position="9"/>
    </location>
    <ligand>
        <name>[4Fe-4S] cluster</name>
        <dbReference type="ChEBI" id="CHEBI:49883"/>
    </ligand>
</feature>
<evidence type="ECO:0000256" key="1">
    <source>
        <dbReference type="ARBA" id="ARBA00002268"/>
    </source>
</evidence>
<feature type="binding site" evidence="17">
    <location>
        <position position="8"/>
    </location>
    <ligand>
        <name>[4Fe-4S] cluster</name>
        <dbReference type="ChEBI" id="CHEBI:49883"/>
    </ligand>
</feature>
<dbReference type="GO" id="GO:0008616">
    <property type="term" value="P:tRNA queuosine(34) biosynthetic process"/>
    <property type="evidence" value="ECO:0007669"/>
    <property type="project" value="UniProtKB-UniRule"/>
</dbReference>
<dbReference type="Proteomes" id="UP000221734">
    <property type="component" value="Chromosome Kuenenia_stuttgartiensis_MBR1"/>
</dbReference>
<evidence type="ECO:0000256" key="9">
    <source>
        <dbReference type="ARBA" id="ARBA00022785"/>
    </source>
</evidence>
<keyword evidence="10 17" id="KW-0560">Oxidoreductase</keyword>
<comment type="similarity">
    <text evidence="3 17">Belongs to the QueH family.</text>
</comment>
<reference evidence="18" key="1">
    <citation type="journal article" date="2006" name="Nature">
        <title>Deciphering the evolution and metabolism of an anammox bacterium from a community genome.</title>
        <authorList>
            <person name="Strous M."/>
            <person name="Pelletier E."/>
            <person name="Mangenot S."/>
            <person name="Rattei T."/>
            <person name="Lehner A."/>
            <person name="Taylor M.W."/>
            <person name="Horn M."/>
            <person name="Daims H."/>
            <person name="Bartol-Mavel D."/>
            <person name="Wincker P."/>
            <person name="Barbe V."/>
            <person name="Fonknechten N."/>
            <person name="Vallenet D."/>
            <person name="Segurens B."/>
            <person name="Schenowitz-Truong C."/>
            <person name="Medigue C."/>
            <person name="Collingro A."/>
            <person name="Snel B."/>
            <person name="Dutilh B.E."/>
            <person name="OpDenCamp H.J.M."/>
            <person name="vanDerDrift C."/>
            <person name="Cirpus I."/>
            <person name="vanDePas-Schoonen K.T."/>
            <person name="Harhangi H.R."/>
            <person name="vanNiftrik L."/>
            <person name="Schmid M."/>
            <person name="Keltjens J."/>
            <person name="vanDeVossenberg J."/>
            <person name="Kartal B."/>
            <person name="Meier H."/>
            <person name="Frishman D."/>
            <person name="Huynen M.A."/>
            <person name="Mewes H."/>
            <person name="Weissenbach J."/>
            <person name="Jetten M.S.M."/>
            <person name="Wagner M."/>
            <person name="LePaslier D."/>
        </authorList>
    </citation>
    <scope>NUCLEOTIDE SEQUENCE</scope>
</reference>
<dbReference type="OrthoDB" id="9801033at2"/>
<dbReference type="HAMAP" id="MF_02089">
    <property type="entry name" value="QueH"/>
    <property type="match status" value="1"/>
</dbReference>
<dbReference type="EMBL" id="CP049055">
    <property type="protein sequence ID" value="QII09910.1"/>
    <property type="molecule type" value="Genomic_DNA"/>
</dbReference>
<evidence type="ECO:0000313" key="22">
    <source>
        <dbReference type="Proteomes" id="UP000501926"/>
    </source>
</evidence>
<accession>Q1Q056</accession>
<dbReference type="UniPathway" id="UPA00392"/>
<gene>
    <name evidence="17 19" type="primary">queH</name>
    <name evidence="19" type="ORF">KsCSTR_05310</name>
    <name evidence="20" type="ORF">KSMBR1_1718</name>
    <name evidence="18" type="ORF">kustd1966</name>
</gene>
<reference evidence="18" key="2">
    <citation type="submission" date="2006-01" db="EMBL/GenBank/DDBJ databases">
        <authorList>
            <person name="Genoscope"/>
        </authorList>
    </citation>
    <scope>NUCLEOTIDE SEQUENCE</scope>
</reference>
<feature type="disulfide bond" description="Redox-active" evidence="17">
    <location>
        <begin position="163"/>
        <end position="165"/>
    </location>
</feature>
<evidence type="ECO:0000256" key="17">
    <source>
        <dbReference type="HAMAP-Rule" id="MF_02089"/>
    </source>
</evidence>
<keyword evidence="7 17" id="KW-0819">tRNA processing</keyword>
<comment type="pathway">
    <text evidence="2 17">tRNA modification; tRNA-queuosine biosynthesis.</text>
</comment>
<reference evidence="21" key="4">
    <citation type="submission" date="2017-10" db="EMBL/GenBank/DDBJ databases">
        <authorList>
            <person name="Frank J."/>
        </authorList>
    </citation>
    <scope>NUCLEOTIDE SEQUENCE [LARGE SCALE GENOMIC DNA]</scope>
</reference>
<dbReference type="EMBL" id="CT573072">
    <property type="protein sequence ID" value="CAJ72711.1"/>
    <property type="molecule type" value="Genomic_DNA"/>
</dbReference>
<comment type="catalytic activity">
    <reaction evidence="16 17">
        <text>epoxyqueuosine(34) in tRNA + AH2 = queuosine(34) in tRNA + A + H2O</text>
        <dbReference type="Rhea" id="RHEA:32159"/>
        <dbReference type="Rhea" id="RHEA-COMP:18571"/>
        <dbReference type="Rhea" id="RHEA-COMP:18582"/>
        <dbReference type="ChEBI" id="CHEBI:13193"/>
        <dbReference type="ChEBI" id="CHEBI:15377"/>
        <dbReference type="ChEBI" id="CHEBI:17499"/>
        <dbReference type="ChEBI" id="CHEBI:194431"/>
        <dbReference type="ChEBI" id="CHEBI:194443"/>
        <dbReference type="EC" id="1.17.99.6"/>
    </reaction>
</comment>
<evidence type="ECO:0000256" key="8">
    <source>
        <dbReference type="ARBA" id="ARBA00022723"/>
    </source>
</evidence>
<evidence type="ECO:0000256" key="5">
    <source>
        <dbReference type="ARBA" id="ARBA00016895"/>
    </source>
</evidence>
<evidence type="ECO:0000313" key="20">
    <source>
        <dbReference type="EMBL" id="SOH04217.1"/>
    </source>
</evidence>
<dbReference type="Proteomes" id="UP000501926">
    <property type="component" value="Chromosome"/>
</dbReference>
<reference evidence="20" key="3">
    <citation type="submission" date="2017-10" db="EMBL/GenBank/DDBJ databases">
        <authorList>
            <person name="Banno H."/>
            <person name="Chua N.-H."/>
        </authorList>
    </citation>
    <scope>NUCLEOTIDE SEQUENCE [LARGE SCALE GENOMIC DNA]</scope>
    <source>
        <strain evidence="20">Kuenenia_mbr1_ru-nijmegen</strain>
    </source>
</reference>
<evidence type="ECO:0000313" key="21">
    <source>
        <dbReference type="Proteomes" id="UP000221734"/>
    </source>
</evidence>
<evidence type="ECO:0000313" key="19">
    <source>
        <dbReference type="EMBL" id="QII09910.1"/>
    </source>
</evidence>
<reference evidence="19 22" key="5">
    <citation type="submission" date="2020-02" db="EMBL/GenBank/DDBJ databases">
        <title>Newly sequenced genome of strain CSTR1 showed variability in Candidatus Kuenenia stuttgartiensis genomes.</title>
        <authorList>
            <person name="Ding C."/>
            <person name="Adrian L."/>
        </authorList>
    </citation>
    <scope>NUCLEOTIDE SEQUENCE [LARGE SCALE GENOMIC DNA]</scope>
    <source>
        <strain evidence="19 22">CSTR1</strain>
    </source>
</reference>
<evidence type="ECO:0000256" key="11">
    <source>
        <dbReference type="ARBA" id="ARBA00023004"/>
    </source>
</evidence>
<keyword evidence="8 17" id="KW-0479">Metal-binding</keyword>
<dbReference type="PANTHER" id="PTHR36701">
    <property type="entry name" value="EPOXYQUEUOSINE REDUCTASE QUEH"/>
    <property type="match status" value="1"/>
</dbReference>
<keyword evidence="12 17" id="KW-0411">Iron-sulfur</keyword>
<evidence type="ECO:0000256" key="7">
    <source>
        <dbReference type="ARBA" id="ARBA00022694"/>
    </source>
</evidence>
<dbReference type="AlphaFoldDB" id="Q1Q056"/>
<sequence length="211" mass="24757">MQLLLHICCACCLCAPLNELKKEGFAVTGFFYNPNIHPLLEFRRRIKALRVFQEKNPVKIIFNEEYGLRDFLKNVNYEGGNRCADCYAMRLDCAASYAKKHTYDAFTSTMLFSRYQDHVQLKEISERLSKEKEIPFLYRDYRYLSEHSNEIARKNMIYRQGYCGCVFSEYERYKDTTRELYKGNSLQYKENEDTSGGLPAKSGGEICHCSR</sequence>
<dbReference type="GO" id="GO:0052693">
    <property type="term" value="F:epoxyqueuosine reductase activity"/>
    <property type="evidence" value="ECO:0007669"/>
    <property type="project" value="UniProtKB-UniRule"/>
</dbReference>
<protein>
    <recommendedName>
        <fullName evidence="5 17">Epoxyqueuosine reductase QueH</fullName>
        <ecNumber evidence="4 17">1.17.99.6</ecNumber>
    </recommendedName>
    <alternativeName>
        <fullName evidence="15 17">Queuosine biosynthesis protein QueH</fullName>
    </alternativeName>
</protein>
<evidence type="ECO:0000256" key="14">
    <source>
        <dbReference type="ARBA" id="ARBA00023284"/>
    </source>
</evidence>
<dbReference type="EC" id="1.17.99.6" evidence="4 17"/>
<keyword evidence="9 17" id="KW-0671">Queuosine biosynthesis</keyword>
<name>Q1Q056_KUEST</name>
<feature type="binding site" evidence="17">
    <location>
        <position position="86"/>
    </location>
    <ligand>
        <name>[4Fe-4S] cluster</name>
        <dbReference type="ChEBI" id="CHEBI:49883"/>
    </ligand>
</feature>
<keyword evidence="21" id="KW-1185">Reference proteome</keyword>
<keyword evidence="13 17" id="KW-1015">Disulfide bond</keyword>
<feature type="binding site" evidence="17">
    <location>
        <position position="83"/>
    </location>
    <ligand>
        <name>[4Fe-4S] cluster</name>
        <dbReference type="ChEBI" id="CHEBI:49883"/>
    </ligand>
</feature>
<keyword evidence="14 17" id="KW-0676">Redox-active center</keyword>
<evidence type="ECO:0000256" key="4">
    <source>
        <dbReference type="ARBA" id="ARBA00012622"/>
    </source>
</evidence>
<organism evidence="18">
    <name type="scientific">Kuenenia stuttgartiensis</name>
    <dbReference type="NCBI Taxonomy" id="174633"/>
    <lineage>
        <taxon>Bacteria</taxon>
        <taxon>Pseudomonadati</taxon>
        <taxon>Planctomycetota</taxon>
        <taxon>Candidatus Brocadiia</taxon>
        <taxon>Candidatus Brocadiales</taxon>
        <taxon>Candidatus Brocadiaceae</taxon>
        <taxon>Candidatus Kuenenia</taxon>
    </lineage>
</organism>
<dbReference type="EMBL" id="LT934425">
    <property type="protein sequence ID" value="SOH04217.1"/>
    <property type="molecule type" value="Genomic_DNA"/>
</dbReference>
<evidence type="ECO:0000256" key="16">
    <source>
        <dbReference type="ARBA" id="ARBA00047415"/>
    </source>
</evidence>
<evidence type="ECO:0000256" key="15">
    <source>
        <dbReference type="ARBA" id="ARBA00031446"/>
    </source>
</evidence>